<feature type="compositionally biased region" description="Basic and acidic residues" evidence="5">
    <location>
        <begin position="776"/>
        <end position="803"/>
    </location>
</feature>
<dbReference type="Pfam" id="PF12053">
    <property type="entry name" value="Par3_HAL_N_term"/>
    <property type="match status" value="1"/>
</dbReference>
<organism evidence="7 8">
    <name type="scientific">Sus scrofa</name>
    <name type="common">Pig</name>
    <dbReference type="NCBI Taxonomy" id="9823"/>
    <lineage>
        <taxon>Eukaryota</taxon>
        <taxon>Metazoa</taxon>
        <taxon>Chordata</taxon>
        <taxon>Craniata</taxon>
        <taxon>Vertebrata</taxon>
        <taxon>Euteleostomi</taxon>
        <taxon>Mammalia</taxon>
        <taxon>Eutheria</taxon>
        <taxon>Laurasiatheria</taxon>
        <taxon>Artiodactyla</taxon>
        <taxon>Suina</taxon>
        <taxon>Suidae</taxon>
        <taxon>Sus</taxon>
    </lineage>
</organism>
<evidence type="ECO:0000259" key="6">
    <source>
        <dbReference type="PROSITE" id="PS50106"/>
    </source>
</evidence>
<dbReference type="Ensembl" id="ENSSSCT00030038099.1">
    <property type="protein sequence ID" value="ENSSSCP00030017510.1"/>
    <property type="gene ID" value="ENSSSCG00030027205.1"/>
</dbReference>
<protein>
    <submittedName>
        <fullName evidence="7">Par-3 family cell polarity regulator beta</fullName>
    </submittedName>
</protein>
<evidence type="ECO:0000256" key="4">
    <source>
        <dbReference type="ARBA" id="ARBA00023306"/>
    </source>
</evidence>
<feature type="region of interest" description="Disordered" evidence="5">
    <location>
        <begin position="137"/>
        <end position="175"/>
    </location>
</feature>
<feature type="domain" description="PDZ" evidence="6">
    <location>
        <begin position="383"/>
        <end position="456"/>
    </location>
</feature>
<dbReference type="AlphaFoldDB" id="A0A8D0W7G8"/>
<feature type="region of interest" description="Disordered" evidence="5">
    <location>
        <begin position="84"/>
        <end position="103"/>
    </location>
</feature>
<feature type="region of interest" description="Disordered" evidence="5">
    <location>
        <begin position="722"/>
        <end position="859"/>
    </location>
</feature>
<feature type="region of interest" description="Disordered" evidence="5">
    <location>
        <begin position="1052"/>
        <end position="1142"/>
    </location>
</feature>
<dbReference type="InterPro" id="IPR021922">
    <property type="entry name" value="Par3/HAL_N"/>
</dbReference>
<evidence type="ECO:0000313" key="7">
    <source>
        <dbReference type="Ensembl" id="ENSSSCP00030017510.1"/>
    </source>
</evidence>
<dbReference type="Proteomes" id="UP000694723">
    <property type="component" value="Unplaced"/>
</dbReference>
<keyword evidence="4" id="KW-0131">Cell cycle</keyword>
<dbReference type="Pfam" id="PF00595">
    <property type="entry name" value="PDZ"/>
    <property type="match status" value="1"/>
</dbReference>
<dbReference type="PROSITE" id="PS50106">
    <property type="entry name" value="PDZ"/>
    <property type="match status" value="3"/>
</dbReference>
<comment type="similarity">
    <text evidence="1">Belongs to the PAR3 family.</text>
</comment>
<dbReference type="CDD" id="cd06691">
    <property type="entry name" value="PDZ1_Par3-like"/>
    <property type="match status" value="1"/>
</dbReference>
<evidence type="ECO:0000313" key="8">
    <source>
        <dbReference type="Proteomes" id="UP000694570"/>
    </source>
</evidence>
<evidence type="ECO:0000256" key="2">
    <source>
        <dbReference type="ARBA" id="ARBA00022618"/>
    </source>
</evidence>
<dbReference type="InterPro" id="IPR001478">
    <property type="entry name" value="PDZ"/>
</dbReference>
<dbReference type="SUPFAM" id="SSF50156">
    <property type="entry name" value="PDZ domain-like"/>
    <property type="match status" value="3"/>
</dbReference>
<feature type="region of interest" description="Disordered" evidence="5">
    <location>
        <begin position="903"/>
        <end position="961"/>
    </location>
</feature>
<accession>A0A8D0W7G8</accession>
<reference evidence="7" key="1">
    <citation type="submission" date="2025-05" db="UniProtKB">
        <authorList>
            <consortium name="Ensembl"/>
        </authorList>
    </citation>
    <scope>IDENTIFICATION</scope>
</reference>
<dbReference type="Gene3D" id="3.10.20.90">
    <property type="entry name" value="Phosphatidylinositol 3-kinase Catalytic Subunit, Chain A, domain 1"/>
    <property type="match status" value="1"/>
</dbReference>
<dbReference type="PANTHER" id="PTHR16484">
    <property type="entry name" value="PARTITIONING DEFECTIVE 3 RELATED"/>
    <property type="match status" value="1"/>
</dbReference>
<dbReference type="FunFam" id="2.30.42.10:FF:000117">
    <property type="entry name" value="partitioning defective 3 homolog B isoform X2"/>
    <property type="match status" value="1"/>
</dbReference>
<evidence type="ECO:0000256" key="3">
    <source>
        <dbReference type="ARBA" id="ARBA00022737"/>
    </source>
</evidence>
<dbReference type="InterPro" id="IPR052213">
    <property type="entry name" value="PAR3"/>
</dbReference>
<feature type="compositionally biased region" description="Basic and acidic residues" evidence="5">
    <location>
        <begin position="922"/>
        <end position="935"/>
    </location>
</feature>
<gene>
    <name evidence="7" type="primary">PARD3B</name>
</gene>
<feature type="compositionally biased region" description="Polar residues" evidence="5">
    <location>
        <begin position="157"/>
        <end position="172"/>
    </location>
</feature>
<keyword evidence="3" id="KW-0677">Repeat</keyword>
<feature type="domain" description="PDZ" evidence="6">
    <location>
        <begin position="475"/>
        <end position="511"/>
    </location>
</feature>
<dbReference type="Proteomes" id="UP000694570">
    <property type="component" value="Unplaced"/>
</dbReference>
<dbReference type="GO" id="GO:0051301">
    <property type="term" value="P:cell division"/>
    <property type="evidence" value="ECO:0007669"/>
    <property type="project" value="UniProtKB-KW"/>
</dbReference>
<feature type="region of interest" description="Disordered" evidence="5">
    <location>
        <begin position="661"/>
        <end position="682"/>
    </location>
</feature>
<feature type="compositionally biased region" description="Polar residues" evidence="5">
    <location>
        <begin position="556"/>
        <end position="566"/>
    </location>
</feature>
<keyword evidence="2" id="KW-0132">Cell division</keyword>
<evidence type="ECO:0000256" key="5">
    <source>
        <dbReference type="SAM" id="MobiDB-lite"/>
    </source>
</evidence>
<feature type="compositionally biased region" description="Basic and acidic residues" evidence="5">
    <location>
        <begin position="819"/>
        <end position="859"/>
    </location>
</feature>
<name>A0A8D0W7G8_PIG</name>
<dbReference type="InterPro" id="IPR036034">
    <property type="entry name" value="PDZ_sf"/>
</dbReference>
<dbReference type="Ensembl" id="ENSSSCT00060096529.1">
    <property type="protein sequence ID" value="ENSSSCP00060041784.1"/>
    <property type="gene ID" value="ENSSSCG00060070605.1"/>
</dbReference>
<feature type="region of interest" description="Disordered" evidence="5">
    <location>
        <begin position="309"/>
        <end position="374"/>
    </location>
</feature>
<dbReference type="PANTHER" id="PTHR16484:SF4">
    <property type="entry name" value="PARTITIONING DEFECTIVE 3 HOMOLOG B"/>
    <property type="match status" value="1"/>
</dbReference>
<sequence>MKVTVCFGKTGIVVPCKEGQLHVRELTQQALQRYLKTREKDPGYWVKIHHLEYTDGGILDPDDVLADVVEDKDKLIAVFDEQEPLHKIESPSGNPAGRQSPDAFETEVAAQLAAFKPVGGEIEVTPSALKLGTPLLVRRSSDPAPSPPADAQPSTSHPSGQSLKPVIPNSTQELEDGEVMNGVQTELLTSLKTMDALSVMTKTVEISGEGGPLGIHVVPFFSSLSGRILGLFIRGIEENSRSKREGLFHENECIVKINNVDLTDKTFAQAQDVFRQAMKSPSVLLRVLPPQNREQYEKSVIGPLHIFGNNDGASRTKVPPSIHGKSGVKMVNPTGSNGPKDDASTSLQQSRSPRVPRVGRKPSSPSLSPLMGFGSKKNAKKIKIDLKKGPEGLGFTVVTRDSSIHGPGPIFVKNILPKGAAIKDGRLQSGDRILEVNGRDITGRTQEELVAMLRSTKQGETASLVIARQEGTFLPRELDGRLRMNDQLIAVNGESLLGKSNHEAMETLRRSMSMEGNIRGMIQLVILRRPERPVEEAAECGAFSKPGFESCQNALTTSRRNDNSPSHPFGTCSPQDKQKESTLPNDRWAENEVPPSPTPHPVLELGLEDCSHSSGVDSAVYFPDQHFNFRSVTPARQPESMNLKASKSMDLVPDESKVRSLAEHKPESPGKDFGPTLGLKKSSSLESLQTAVAEVRKNELPFHRPRTHMVRGRGCNESFRAAIDKSYDGPEEFEADGLSDKSSHSGQGALNCELAPQGSSELENVENKARKIKKTKEKEKKKEKGKLKVKEKKQKEGNEDPERKIKRKGFGAMLRFGKKKDDKGGKAEQKGPLKRGGLREEELEKMKEERERIGAKHQEIREKQARGLIDYATGAVGSLHDMDDDEMDPNYARVNHFREPCTSANVYRSPSPPRAGPLGYPRDGRPLSPERDHLEGLYAKVNKPYHPPVPIDSGRPMSGSADRIQKLRKEYYQARREGFALYEDDEGRARPDYDLHWVSGKGPDGNLHNLHFEGMERQYASLPRGGPADPVDYLTAAPRGLYKERELPFYPGAHPVHPPKGSYPRPPDLRLTDLRYPQYYPPPPAPQHKGPFRQDVPPSPPQHHRVPAYQEIGRPGPRGGSPDQYPYRTQDPRQKNPMTAAV</sequence>
<dbReference type="SMART" id="SM00228">
    <property type="entry name" value="PDZ"/>
    <property type="match status" value="2"/>
</dbReference>
<feature type="domain" description="PDZ" evidence="6">
    <location>
        <begin position="201"/>
        <end position="289"/>
    </location>
</feature>
<dbReference type="FunFam" id="3.10.20.90:FF:000017">
    <property type="entry name" value="partitioning defective 3 homolog isoform X2"/>
    <property type="match status" value="1"/>
</dbReference>
<dbReference type="Gene3D" id="2.30.42.10">
    <property type="match status" value="3"/>
</dbReference>
<dbReference type="FunFam" id="2.30.42.10:FF:000011">
    <property type="entry name" value="partitioning defective 3 homolog isoform X1"/>
    <property type="match status" value="1"/>
</dbReference>
<dbReference type="CDD" id="cd23058">
    <property type="entry name" value="PDZ2_Par3-like"/>
    <property type="match status" value="1"/>
</dbReference>
<evidence type="ECO:0000256" key="1">
    <source>
        <dbReference type="ARBA" id="ARBA00005358"/>
    </source>
</evidence>
<dbReference type="FunFam" id="2.30.42.10:FF:000300">
    <property type="entry name" value="Par-3 family cell polarity regulator beta"/>
    <property type="match status" value="1"/>
</dbReference>
<proteinExistence type="inferred from homology"/>
<feature type="compositionally biased region" description="Basic and acidic residues" evidence="5">
    <location>
        <begin position="661"/>
        <end position="670"/>
    </location>
</feature>
<feature type="region of interest" description="Disordered" evidence="5">
    <location>
        <begin position="556"/>
        <end position="609"/>
    </location>
</feature>